<dbReference type="EMBL" id="HG937694">
    <property type="protein sequence ID" value="CDP37753.1"/>
    <property type="molecule type" value="Genomic_DNA"/>
</dbReference>
<feature type="transmembrane region" description="Helical" evidence="8">
    <location>
        <begin position="9"/>
        <end position="31"/>
    </location>
</feature>
<dbReference type="PROSITE" id="PS00216">
    <property type="entry name" value="SUGAR_TRANSPORT_1"/>
    <property type="match status" value="1"/>
</dbReference>
<accession>A0A060T9Y4</accession>
<sequence length="505" mass="55754">MKVSPNRGCLFALVPPSYQIVICCALGFTLFGYDQGLYGGIIINQNFLNDFDHPSSTILGQIQATFDLGAFVGAVGICMWGDRLGRRMSIIIGCVTTIVGGVIQAASYSAAQLIVGRLIAGIGTGFITSTVPVWQSETCGAMVRGAMILAELGVVAVGASIAAWVNVGCRFVDSEFAWRFPMALQCLYAIGCLCMVLYLPESPRWLIFKGRVEEGERALAMILEKDESDAEVQALKNEIEISVEHEREISKNTTWRSMLKSDETQNLRRIALGVATQVFQKLGGIDVINYYMGYIVMNYAGMSQTQSLCLTAGNLMNQAFFTFCSILLIERVGRRYLLAGGHLVEGISYTVVTIGLGLGTKTSRVAAVSFMFVFISAFGLTNNAIPWLYPAEINSQQSRFLGAALATGADWIFNYLIAMITPIAIDNIDWRYYIVFSVLNFVFAIVTYLIIVETAGMSLEQIDEWFARDFHERRGEEYIPPAEKAFAEKKLEEVEHVETIDEAYV</sequence>
<feature type="transmembrane region" description="Helical" evidence="8">
    <location>
        <begin position="146"/>
        <end position="165"/>
    </location>
</feature>
<evidence type="ECO:0000256" key="5">
    <source>
        <dbReference type="ARBA" id="ARBA00022989"/>
    </source>
</evidence>
<evidence type="ECO:0000256" key="1">
    <source>
        <dbReference type="ARBA" id="ARBA00004141"/>
    </source>
</evidence>
<organism evidence="10">
    <name type="scientific">Blastobotrys adeninivorans</name>
    <name type="common">Yeast</name>
    <name type="synonym">Arxula adeninivorans</name>
    <dbReference type="NCBI Taxonomy" id="409370"/>
    <lineage>
        <taxon>Eukaryota</taxon>
        <taxon>Fungi</taxon>
        <taxon>Dikarya</taxon>
        <taxon>Ascomycota</taxon>
        <taxon>Saccharomycotina</taxon>
        <taxon>Dipodascomycetes</taxon>
        <taxon>Dipodascales</taxon>
        <taxon>Trichomonascaceae</taxon>
        <taxon>Blastobotrys</taxon>
    </lineage>
</organism>
<evidence type="ECO:0000256" key="4">
    <source>
        <dbReference type="ARBA" id="ARBA00022692"/>
    </source>
</evidence>
<gene>
    <name evidence="10" type="ORF">GNLVRS02_ARAD1D18634g</name>
</gene>
<dbReference type="PROSITE" id="PS50850">
    <property type="entry name" value="MFS"/>
    <property type="match status" value="1"/>
</dbReference>
<dbReference type="InterPro" id="IPR003663">
    <property type="entry name" value="Sugar/inositol_transpt"/>
</dbReference>
<dbReference type="PANTHER" id="PTHR48022">
    <property type="entry name" value="PLASTIDIC GLUCOSE TRANSPORTER 4"/>
    <property type="match status" value="1"/>
</dbReference>
<dbReference type="AlphaFoldDB" id="A0A060T9Y4"/>
<feature type="transmembrane region" description="Helical" evidence="8">
    <location>
        <begin position="58"/>
        <end position="81"/>
    </location>
</feature>
<evidence type="ECO:0000313" key="10">
    <source>
        <dbReference type="EMBL" id="CDP37753.1"/>
    </source>
</evidence>
<keyword evidence="5 8" id="KW-1133">Transmembrane helix</keyword>
<comment type="similarity">
    <text evidence="2 7">Belongs to the major facilitator superfamily. Sugar transporter (TC 2.A.1.1) family.</text>
</comment>
<reference evidence="10" key="2">
    <citation type="submission" date="2014-06" db="EMBL/GenBank/DDBJ databases">
        <title>The complete genome of Blastobotrys (Arxula) adeninivorans LS3 - a yeast of biotechnological interest.</title>
        <authorList>
            <person name="Kunze G."/>
            <person name="Gaillardin C."/>
            <person name="Czernicka M."/>
            <person name="Durrens P."/>
            <person name="Martin T."/>
            <person name="Boer E."/>
            <person name="Gabaldon T."/>
            <person name="Cruz J."/>
            <person name="Talla E."/>
            <person name="Marck C."/>
            <person name="Goffeau A."/>
            <person name="Barbe V."/>
            <person name="Baret P."/>
            <person name="Baronian K."/>
            <person name="Beier S."/>
            <person name="Bleykasten C."/>
            <person name="Bode R."/>
            <person name="Casaregola S."/>
            <person name="Despons L."/>
            <person name="Fairhead C."/>
            <person name="Giersberg M."/>
            <person name="Gierski P."/>
            <person name="Hahnel U."/>
            <person name="Hartmann A."/>
            <person name="Jankowska D."/>
            <person name="Jubin C."/>
            <person name="Jung P."/>
            <person name="Lafontaine I."/>
            <person name="Leh-Louis V."/>
            <person name="Lemaire M."/>
            <person name="Marcet-Houben M."/>
            <person name="Mascher M."/>
            <person name="Morel G."/>
            <person name="Richard G.-F."/>
            <person name="Riechen J."/>
            <person name="Sacerdot C."/>
            <person name="Sarkar A."/>
            <person name="Savel G."/>
            <person name="Schacherer J."/>
            <person name="Sherman D."/>
            <person name="Straub M.-L."/>
            <person name="Stein N."/>
            <person name="Thierry A."/>
            <person name="Trautwein-Schult A."/>
            <person name="Westhof E."/>
            <person name="Worch S."/>
            <person name="Dujon B."/>
            <person name="Souciet J.-L."/>
            <person name="Wincker P."/>
            <person name="Scholz U."/>
            <person name="Neuveglise N."/>
        </authorList>
    </citation>
    <scope>NUCLEOTIDE SEQUENCE</scope>
    <source>
        <strain evidence="10">LS3</strain>
    </source>
</reference>
<feature type="transmembrane region" description="Helical" evidence="8">
    <location>
        <begin position="336"/>
        <end position="359"/>
    </location>
</feature>
<dbReference type="PRINTS" id="PR00171">
    <property type="entry name" value="SUGRTRNSPORT"/>
</dbReference>
<dbReference type="Gene3D" id="1.20.1250.20">
    <property type="entry name" value="MFS general substrate transporter like domains"/>
    <property type="match status" value="1"/>
</dbReference>
<dbReference type="PhylomeDB" id="A0A060T9Y4"/>
<evidence type="ECO:0000259" key="9">
    <source>
        <dbReference type="PROSITE" id="PS50850"/>
    </source>
</evidence>
<comment type="subcellular location">
    <subcellularLocation>
        <location evidence="1">Membrane</location>
        <topology evidence="1">Multi-pass membrane protein</topology>
    </subcellularLocation>
</comment>
<evidence type="ECO:0000256" key="7">
    <source>
        <dbReference type="RuleBase" id="RU003346"/>
    </source>
</evidence>
<proteinExistence type="inferred from homology"/>
<feature type="transmembrane region" description="Helical" evidence="8">
    <location>
        <begin position="114"/>
        <end position="134"/>
    </location>
</feature>
<dbReference type="Pfam" id="PF00083">
    <property type="entry name" value="Sugar_tr"/>
    <property type="match status" value="1"/>
</dbReference>
<dbReference type="GO" id="GO:0016020">
    <property type="term" value="C:membrane"/>
    <property type="evidence" value="ECO:0007669"/>
    <property type="project" value="UniProtKB-SubCell"/>
</dbReference>
<name>A0A060T9Y4_BLAAD</name>
<evidence type="ECO:0000256" key="2">
    <source>
        <dbReference type="ARBA" id="ARBA00010992"/>
    </source>
</evidence>
<feature type="transmembrane region" description="Helical" evidence="8">
    <location>
        <begin position="365"/>
        <end position="388"/>
    </location>
</feature>
<keyword evidence="3 7" id="KW-0813">Transport</keyword>
<dbReference type="InterPro" id="IPR020846">
    <property type="entry name" value="MFS_dom"/>
</dbReference>
<dbReference type="InterPro" id="IPR036259">
    <property type="entry name" value="MFS_trans_sf"/>
</dbReference>
<dbReference type="GO" id="GO:0005351">
    <property type="term" value="F:carbohydrate:proton symporter activity"/>
    <property type="evidence" value="ECO:0007669"/>
    <property type="project" value="TreeGrafter"/>
</dbReference>
<evidence type="ECO:0000256" key="3">
    <source>
        <dbReference type="ARBA" id="ARBA00022448"/>
    </source>
</evidence>
<feature type="transmembrane region" description="Helical" evidence="8">
    <location>
        <begin position="400"/>
        <end position="424"/>
    </location>
</feature>
<keyword evidence="4 8" id="KW-0812">Transmembrane</keyword>
<dbReference type="PANTHER" id="PTHR48022:SF28">
    <property type="entry name" value="MAJOR FACILITATOR SUPERFAMILY (MFS) PROFILE DOMAIN-CONTAINING PROTEIN-RELATED"/>
    <property type="match status" value="1"/>
</dbReference>
<feature type="domain" description="Major facilitator superfamily (MFS) profile" evidence="9">
    <location>
        <begin position="20"/>
        <end position="455"/>
    </location>
</feature>
<dbReference type="FunFam" id="1.20.1250.20:FF:000134">
    <property type="entry name" value="MFS sugar transporter protein"/>
    <property type="match status" value="1"/>
</dbReference>
<dbReference type="InterPro" id="IPR005829">
    <property type="entry name" value="Sugar_transporter_CS"/>
</dbReference>
<evidence type="ECO:0000256" key="8">
    <source>
        <dbReference type="SAM" id="Phobius"/>
    </source>
</evidence>
<dbReference type="NCBIfam" id="TIGR00879">
    <property type="entry name" value="SP"/>
    <property type="match status" value="1"/>
</dbReference>
<dbReference type="InterPro" id="IPR050360">
    <property type="entry name" value="MFS_Sugar_Transporters"/>
</dbReference>
<keyword evidence="6 8" id="KW-0472">Membrane</keyword>
<feature type="transmembrane region" description="Helical" evidence="8">
    <location>
        <begin position="88"/>
        <end position="108"/>
    </location>
</feature>
<feature type="transmembrane region" description="Helical" evidence="8">
    <location>
        <begin position="177"/>
        <end position="199"/>
    </location>
</feature>
<feature type="transmembrane region" description="Helical" evidence="8">
    <location>
        <begin position="430"/>
        <end position="451"/>
    </location>
</feature>
<evidence type="ECO:0000256" key="6">
    <source>
        <dbReference type="ARBA" id="ARBA00023136"/>
    </source>
</evidence>
<dbReference type="SUPFAM" id="SSF103473">
    <property type="entry name" value="MFS general substrate transporter"/>
    <property type="match status" value="1"/>
</dbReference>
<protein>
    <submittedName>
        <fullName evidence="10">ARAD1D18634p</fullName>
    </submittedName>
</protein>
<reference evidence="10" key="1">
    <citation type="submission" date="2014-02" db="EMBL/GenBank/DDBJ databases">
        <authorList>
            <person name="Genoscope - CEA"/>
        </authorList>
    </citation>
    <scope>NUCLEOTIDE SEQUENCE</scope>
    <source>
        <strain evidence="10">LS3</strain>
    </source>
</reference>
<dbReference type="InterPro" id="IPR005828">
    <property type="entry name" value="MFS_sugar_transport-like"/>
</dbReference>